<evidence type="ECO:0000313" key="3">
    <source>
        <dbReference type="Proteomes" id="UP000516437"/>
    </source>
</evidence>
<dbReference type="AlphaFoldDB" id="A0A6A1W678"/>
<dbReference type="EMBL" id="RXIC02000021">
    <property type="protein sequence ID" value="KAB1219218.1"/>
    <property type="molecule type" value="Genomic_DNA"/>
</dbReference>
<reference evidence="2 3" key="1">
    <citation type="journal article" date="2019" name="Plant Biotechnol. J.">
        <title>The red bayberry genome and genetic basis of sex determination.</title>
        <authorList>
            <person name="Jia H.M."/>
            <person name="Jia H.J."/>
            <person name="Cai Q.L."/>
            <person name="Wang Y."/>
            <person name="Zhao H.B."/>
            <person name="Yang W.F."/>
            <person name="Wang G.Y."/>
            <person name="Li Y.H."/>
            <person name="Zhan D.L."/>
            <person name="Shen Y.T."/>
            <person name="Niu Q.F."/>
            <person name="Chang L."/>
            <person name="Qiu J."/>
            <person name="Zhao L."/>
            <person name="Xie H.B."/>
            <person name="Fu W.Y."/>
            <person name="Jin J."/>
            <person name="Li X.W."/>
            <person name="Jiao Y."/>
            <person name="Zhou C.C."/>
            <person name="Tu T."/>
            <person name="Chai C.Y."/>
            <person name="Gao J.L."/>
            <person name="Fan L.J."/>
            <person name="van de Weg E."/>
            <person name="Wang J.Y."/>
            <person name="Gao Z.S."/>
        </authorList>
    </citation>
    <scope>NUCLEOTIDE SEQUENCE [LARGE SCALE GENOMIC DNA]</scope>
    <source>
        <tissue evidence="2">Leaves</tissue>
    </source>
</reference>
<dbReference type="Pfam" id="PF03372">
    <property type="entry name" value="Exo_endo_phos"/>
    <property type="match status" value="1"/>
</dbReference>
<dbReference type="PANTHER" id="PTHR33710">
    <property type="entry name" value="BNAC02G09200D PROTEIN"/>
    <property type="match status" value="1"/>
</dbReference>
<protein>
    <recommendedName>
        <fullName evidence="1">Endonuclease/exonuclease/phosphatase domain-containing protein</fullName>
    </recommendedName>
</protein>
<dbReference type="GO" id="GO:0003824">
    <property type="term" value="F:catalytic activity"/>
    <property type="evidence" value="ECO:0007669"/>
    <property type="project" value="InterPro"/>
</dbReference>
<dbReference type="Proteomes" id="UP000516437">
    <property type="component" value="Chromosome 3"/>
</dbReference>
<dbReference type="SUPFAM" id="SSF56219">
    <property type="entry name" value="DNase I-like"/>
    <property type="match status" value="1"/>
</dbReference>
<evidence type="ECO:0000313" key="2">
    <source>
        <dbReference type="EMBL" id="KAB1219218.1"/>
    </source>
</evidence>
<name>A0A6A1W678_9ROSI</name>
<accession>A0A6A1W678</accession>
<gene>
    <name evidence="2" type="ORF">CJ030_MR3G001299</name>
</gene>
<keyword evidence="3" id="KW-1185">Reference proteome</keyword>
<dbReference type="OrthoDB" id="1113909at2759"/>
<sequence>MLSIVYGPPYWHQKAAFWQKLQQTGEQFLGPWVLFGDFNAVAHSSDKTGGRLLPFSSSNGLFQLSLSHGLVDVDFTGNPFTWTNGKDGQHAIFERLDKGVANGPWRLLFPRAMVCHLPRYASDHAPILLDTEGGSQASPKPFRFEPFWAKDPRSFKVVAETWQVSCLGSPGFVLCDKIKRTRQAFRVWNRLEFGMIQHKIQHCERLLDQLQSNPVLLPNGDRVNNLQVALIELQRQEEELWRSKSRVSWLATLDLNTRFFHLSTIIRRRHNCIEALQTEQGSWIYGRQAIGDHFIGYFQHLFSASPEVIWMSWKIWYRVWSLQRTTVCSVLFQMLWRFIQLFIN</sequence>
<dbReference type="InterPro" id="IPR005135">
    <property type="entry name" value="Endo/exonuclease/phosphatase"/>
</dbReference>
<dbReference type="PANTHER" id="PTHR33710:SF71">
    <property type="entry name" value="ENDONUCLEASE_EXONUCLEASE_PHOSPHATASE DOMAIN-CONTAINING PROTEIN"/>
    <property type="match status" value="1"/>
</dbReference>
<organism evidence="2 3">
    <name type="scientific">Morella rubra</name>
    <name type="common">Chinese bayberry</name>
    <dbReference type="NCBI Taxonomy" id="262757"/>
    <lineage>
        <taxon>Eukaryota</taxon>
        <taxon>Viridiplantae</taxon>
        <taxon>Streptophyta</taxon>
        <taxon>Embryophyta</taxon>
        <taxon>Tracheophyta</taxon>
        <taxon>Spermatophyta</taxon>
        <taxon>Magnoliopsida</taxon>
        <taxon>eudicotyledons</taxon>
        <taxon>Gunneridae</taxon>
        <taxon>Pentapetalae</taxon>
        <taxon>rosids</taxon>
        <taxon>fabids</taxon>
        <taxon>Fagales</taxon>
        <taxon>Myricaceae</taxon>
        <taxon>Morella</taxon>
    </lineage>
</organism>
<feature type="domain" description="Endonuclease/exonuclease/phosphatase" evidence="1">
    <location>
        <begin position="6"/>
        <end position="124"/>
    </location>
</feature>
<dbReference type="InterPro" id="IPR036691">
    <property type="entry name" value="Endo/exonu/phosph_ase_sf"/>
</dbReference>
<dbReference type="Gene3D" id="3.60.10.10">
    <property type="entry name" value="Endonuclease/exonuclease/phosphatase"/>
    <property type="match status" value="1"/>
</dbReference>
<proteinExistence type="predicted"/>
<evidence type="ECO:0000259" key="1">
    <source>
        <dbReference type="Pfam" id="PF03372"/>
    </source>
</evidence>
<comment type="caution">
    <text evidence="2">The sequence shown here is derived from an EMBL/GenBank/DDBJ whole genome shotgun (WGS) entry which is preliminary data.</text>
</comment>